<dbReference type="GO" id="GO:0004316">
    <property type="term" value="F:3-oxoacyl-[acyl-carrier-protein] reductase (NADPH) activity"/>
    <property type="evidence" value="ECO:0007669"/>
    <property type="project" value="UniProtKB-EC"/>
</dbReference>
<dbReference type="EC" id="1.1.1.100" evidence="4"/>
<proteinExistence type="inferred from homology"/>
<dbReference type="PRINTS" id="PR00081">
    <property type="entry name" value="GDHRDH"/>
</dbReference>
<keyword evidence="2 4" id="KW-0560">Oxidoreductase</keyword>
<gene>
    <name evidence="4" type="primary">fabG_1</name>
    <name evidence="4" type="ORF">NCTC13316_01057</name>
</gene>
<evidence type="ECO:0000313" key="5">
    <source>
        <dbReference type="Proteomes" id="UP000254794"/>
    </source>
</evidence>
<dbReference type="GO" id="GO:0047936">
    <property type="term" value="F:glucose 1-dehydrogenase [NAD(P)+] activity"/>
    <property type="evidence" value="ECO:0007669"/>
    <property type="project" value="UniProtKB-EC"/>
</dbReference>
<dbReference type="PANTHER" id="PTHR43639:SF1">
    <property type="entry name" value="SHORT-CHAIN DEHYDROGENASE_REDUCTASE FAMILY PROTEIN"/>
    <property type="match status" value="1"/>
</dbReference>
<comment type="similarity">
    <text evidence="1">Belongs to the short-chain dehydrogenases/reductases (SDR) family.</text>
</comment>
<evidence type="ECO:0000256" key="3">
    <source>
        <dbReference type="SAM" id="MobiDB-lite"/>
    </source>
</evidence>
<dbReference type="OrthoDB" id="9787298at2"/>
<dbReference type="EMBL" id="UGOD01000001">
    <property type="protein sequence ID" value="STX50968.1"/>
    <property type="molecule type" value="Genomic_DNA"/>
</dbReference>
<dbReference type="RefSeq" id="WP_115330636.1">
    <property type="nucleotide sequence ID" value="NZ_CAAAHP010000001.1"/>
</dbReference>
<dbReference type="PANTHER" id="PTHR43639">
    <property type="entry name" value="OXIDOREDUCTASE, SHORT-CHAIN DEHYDROGENASE/REDUCTASE FAMILY (AFU_ORTHOLOGUE AFUA_5G02870)"/>
    <property type="match status" value="1"/>
</dbReference>
<sequence length="290" mass="31651">MPINISGKNIIVTGGNNGLGKAIAQEFAKNGANVLITYHSDKESANETVEELKKYNIKTMAIQVDLTSPVSRDYLVEESYRFFQGSVDIVVNNAGTLTRQPILQLSPQEIENVFALNFFAPFYLTQAFGKRMVVQQQSLMASGETELKDYCIINISSISRKVVVPGLAHYEASKAALSQFTKSAAVDKDFCKNNIRVNDIAPGLVPTNLNASLWKNNSLFWKGLVKSIPLNRPGKPQEIAAAVLSVATNPWMTGSTITIDGGRAHNWFGSEINNSSGPDNLEPDLPSSKL</sequence>
<dbReference type="EC" id="1.1.1.47" evidence="4"/>
<protein>
    <submittedName>
        <fullName evidence="4">Short-chain dehydrogenases/reductases family protein</fullName>
        <ecNumber evidence="4">1.1.1.100</ecNumber>
        <ecNumber evidence="4">1.1.1.47</ecNumber>
    </submittedName>
</protein>
<dbReference type="SUPFAM" id="SSF51735">
    <property type="entry name" value="NAD(P)-binding Rossmann-fold domains"/>
    <property type="match status" value="1"/>
</dbReference>
<dbReference type="PRINTS" id="PR00080">
    <property type="entry name" value="SDRFAMILY"/>
</dbReference>
<dbReference type="InterPro" id="IPR036291">
    <property type="entry name" value="NAD(P)-bd_dom_sf"/>
</dbReference>
<dbReference type="CDD" id="cd05233">
    <property type="entry name" value="SDR_c"/>
    <property type="match status" value="1"/>
</dbReference>
<organism evidence="4 5">
    <name type="scientific">Legionella busanensis</name>
    <dbReference type="NCBI Taxonomy" id="190655"/>
    <lineage>
        <taxon>Bacteria</taxon>
        <taxon>Pseudomonadati</taxon>
        <taxon>Pseudomonadota</taxon>
        <taxon>Gammaproteobacteria</taxon>
        <taxon>Legionellales</taxon>
        <taxon>Legionellaceae</taxon>
        <taxon>Legionella</taxon>
    </lineage>
</organism>
<dbReference type="FunFam" id="3.40.50.720:FF:000084">
    <property type="entry name" value="Short-chain dehydrogenase reductase"/>
    <property type="match status" value="1"/>
</dbReference>
<name>A0A378JJU8_9GAMM</name>
<accession>A0A378JJU8</accession>
<dbReference type="Proteomes" id="UP000254794">
    <property type="component" value="Unassembled WGS sequence"/>
</dbReference>
<reference evidence="4 5" key="1">
    <citation type="submission" date="2018-06" db="EMBL/GenBank/DDBJ databases">
        <authorList>
            <consortium name="Pathogen Informatics"/>
            <person name="Doyle S."/>
        </authorList>
    </citation>
    <scope>NUCLEOTIDE SEQUENCE [LARGE SCALE GENOMIC DNA]</scope>
    <source>
        <strain evidence="4 5">NCTC13316</strain>
    </source>
</reference>
<evidence type="ECO:0000313" key="4">
    <source>
        <dbReference type="EMBL" id="STX50968.1"/>
    </source>
</evidence>
<dbReference type="Pfam" id="PF13561">
    <property type="entry name" value="adh_short_C2"/>
    <property type="match status" value="1"/>
</dbReference>
<evidence type="ECO:0000256" key="2">
    <source>
        <dbReference type="ARBA" id="ARBA00023002"/>
    </source>
</evidence>
<evidence type="ECO:0000256" key="1">
    <source>
        <dbReference type="ARBA" id="ARBA00006484"/>
    </source>
</evidence>
<dbReference type="Gene3D" id="3.40.50.720">
    <property type="entry name" value="NAD(P)-binding Rossmann-like Domain"/>
    <property type="match status" value="1"/>
</dbReference>
<dbReference type="AlphaFoldDB" id="A0A378JJU8"/>
<keyword evidence="5" id="KW-1185">Reference proteome</keyword>
<feature type="region of interest" description="Disordered" evidence="3">
    <location>
        <begin position="271"/>
        <end position="290"/>
    </location>
</feature>
<dbReference type="InterPro" id="IPR002347">
    <property type="entry name" value="SDR_fam"/>
</dbReference>